<sequence length="343" mass="36864">MPAVQRRGFLTGGTWCADHNKLLDRWPVEETVTRILEETVEGGGSACNFGIDIRRLDPTMPVATIGCVGDDEDGRVLLRYADDNGIERGGMRVIAGGRTNYTDAYSARDTGKRTHIFHQGTSALLSPEHFDFASTAARIFHLGLPGIHDIMDNAWQGEVNGWVATLKAARAAGLETNFELLQIAPERLRELTEPCLPHLDTLVINDYEIGAITGMRTTRDGETDMAACEAAGQQIMEASAIKVLAIHFPRAAIAFARDGALHRHPSVNVPQSEVRGANGAGDAFAAGFLYGHHEGRPVDDCLKLAHASAAASLRSVGTTGSVETAANCLALAERWGWRAMPAA</sequence>
<dbReference type="GO" id="GO:0005829">
    <property type="term" value="C:cytosol"/>
    <property type="evidence" value="ECO:0007669"/>
    <property type="project" value="TreeGrafter"/>
</dbReference>
<evidence type="ECO:0000256" key="1">
    <source>
        <dbReference type="ARBA" id="ARBA00022679"/>
    </source>
</evidence>
<dbReference type="GO" id="GO:0016301">
    <property type="term" value="F:kinase activity"/>
    <property type="evidence" value="ECO:0007669"/>
    <property type="project" value="UniProtKB-KW"/>
</dbReference>
<dbReference type="EMBL" id="QYRN01000001">
    <property type="protein sequence ID" value="RIY03302.1"/>
    <property type="molecule type" value="Genomic_DNA"/>
</dbReference>
<gene>
    <name evidence="4" type="ORF">D3218_00580</name>
</gene>
<dbReference type="OrthoDB" id="9813569at2"/>
<evidence type="ECO:0000313" key="4">
    <source>
        <dbReference type="EMBL" id="RIY03302.1"/>
    </source>
</evidence>
<dbReference type="InterPro" id="IPR029056">
    <property type="entry name" value="Ribokinase-like"/>
</dbReference>
<keyword evidence="5" id="KW-1185">Reference proteome</keyword>
<dbReference type="SUPFAM" id="SSF53613">
    <property type="entry name" value="Ribokinase-like"/>
    <property type="match status" value="1"/>
</dbReference>
<evidence type="ECO:0000259" key="3">
    <source>
        <dbReference type="Pfam" id="PF00294"/>
    </source>
</evidence>
<accession>A0A3A1WWA7</accession>
<dbReference type="PANTHER" id="PTHR10584:SF166">
    <property type="entry name" value="RIBOKINASE"/>
    <property type="match status" value="1"/>
</dbReference>
<dbReference type="RefSeq" id="WP_119537960.1">
    <property type="nucleotide sequence ID" value="NZ_QYRN01000001.1"/>
</dbReference>
<evidence type="ECO:0000313" key="5">
    <source>
        <dbReference type="Proteomes" id="UP000265750"/>
    </source>
</evidence>
<dbReference type="PANTHER" id="PTHR10584">
    <property type="entry name" value="SUGAR KINASE"/>
    <property type="match status" value="1"/>
</dbReference>
<feature type="domain" description="Carbohydrate kinase PfkB" evidence="3">
    <location>
        <begin position="31"/>
        <end position="324"/>
    </location>
</feature>
<dbReference type="Pfam" id="PF00294">
    <property type="entry name" value="PfkB"/>
    <property type="match status" value="1"/>
</dbReference>
<dbReference type="Gene3D" id="3.40.1190.20">
    <property type="match status" value="1"/>
</dbReference>
<dbReference type="Proteomes" id="UP000265750">
    <property type="component" value="Unassembled WGS sequence"/>
</dbReference>
<keyword evidence="2 4" id="KW-0418">Kinase</keyword>
<comment type="caution">
    <text evidence="4">The sequence shown here is derived from an EMBL/GenBank/DDBJ whole genome shotgun (WGS) entry which is preliminary data.</text>
</comment>
<keyword evidence="1" id="KW-0808">Transferase</keyword>
<organism evidence="4 5">
    <name type="scientific">Aureimonas flava</name>
    <dbReference type="NCBI Taxonomy" id="2320271"/>
    <lineage>
        <taxon>Bacteria</taxon>
        <taxon>Pseudomonadati</taxon>
        <taxon>Pseudomonadota</taxon>
        <taxon>Alphaproteobacteria</taxon>
        <taxon>Hyphomicrobiales</taxon>
        <taxon>Aurantimonadaceae</taxon>
        <taxon>Aureimonas</taxon>
    </lineage>
</organism>
<protein>
    <submittedName>
        <fullName evidence="4">Carbohydrate kinase family protein</fullName>
    </submittedName>
</protein>
<proteinExistence type="predicted"/>
<dbReference type="InterPro" id="IPR011611">
    <property type="entry name" value="PfkB_dom"/>
</dbReference>
<evidence type="ECO:0000256" key="2">
    <source>
        <dbReference type="ARBA" id="ARBA00022777"/>
    </source>
</evidence>
<dbReference type="AlphaFoldDB" id="A0A3A1WWA7"/>
<name>A0A3A1WWA7_9HYPH</name>
<reference evidence="5" key="1">
    <citation type="submission" date="2018-09" db="EMBL/GenBank/DDBJ databases">
        <authorList>
            <person name="Tuo L."/>
        </authorList>
    </citation>
    <scope>NUCLEOTIDE SEQUENCE [LARGE SCALE GENOMIC DNA]</scope>
    <source>
        <strain evidence="5">M2BS4Y-1</strain>
    </source>
</reference>